<sequence>MAVSAIAHAVADICSKKDCKTAGTVQPWKVLTCTCGWSCRAPGRKDTVFATTVLAECDEGSYVAFGVMLATCCLGARLFRSARLKAARLPQKFNDARFITFSIAPLLEMSG</sequence>
<name>A0AAN8MJA5_9TELE</name>
<comment type="caution">
    <text evidence="1">The sequence shown here is derived from an EMBL/GenBank/DDBJ whole genome shotgun (WGS) entry which is preliminary data.</text>
</comment>
<dbReference type="AlphaFoldDB" id="A0AAN8MJA5"/>
<reference evidence="1 2" key="1">
    <citation type="submission" date="2021-04" db="EMBL/GenBank/DDBJ databases">
        <authorList>
            <person name="De Guttry C."/>
            <person name="Zahm M."/>
            <person name="Klopp C."/>
            <person name="Cabau C."/>
            <person name="Louis A."/>
            <person name="Berthelot C."/>
            <person name="Parey E."/>
            <person name="Roest Crollius H."/>
            <person name="Montfort J."/>
            <person name="Robinson-Rechavi M."/>
            <person name="Bucao C."/>
            <person name="Bouchez O."/>
            <person name="Gislard M."/>
            <person name="Lluch J."/>
            <person name="Milhes M."/>
            <person name="Lampietro C."/>
            <person name="Lopez Roques C."/>
            <person name="Donnadieu C."/>
            <person name="Braasch I."/>
            <person name="Desvignes T."/>
            <person name="Postlethwait J."/>
            <person name="Bobe J."/>
            <person name="Wedekind C."/>
            <person name="Guiguen Y."/>
        </authorList>
    </citation>
    <scope>NUCLEOTIDE SEQUENCE [LARGE SCALE GENOMIC DNA]</scope>
    <source>
        <strain evidence="1">Cs_M1</strain>
        <tissue evidence="1">Blood</tissue>
    </source>
</reference>
<gene>
    <name evidence="1" type="ORF">J4Q44_G00021370</name>
</gene>
<evidence type="ECO:0000313" key="1">
    <source>
        <dbReference type="EMBL" id="KAK6326492.1"/>
    </source>
</evidence>
<proteinExistence type="predicted"/>
<organism evidence="1 2">
    <name type="scientific">Coregonus suidteri</name>
    <dbReference type="NCBI Taxonomy" id="861788"/>
    <lineage>
        <taxon>Eukaryota</taxon>
        <taxon>Metazoa</taxon>
        <taxon>Chordata</taxon>
        <taxon>Craniata</taxon>
        <taxon>Vertebrata</taxon>
        <taxon>Euteleostomi</taxon>
        <taxon>Actinopterygii</taxon>
        <taxon>Neopterygii</taxon>
        <taxon>Teleostei</taxon>
        <taxon>Protacanthopterygii</taxon>
        <taxon>Salmoniformes</taxon>
        <taxon>Salmonidae</taxon>
        <taxon>Coregoninae</taxon>
        <taxon>Coregonus</taxon>
    </lineage>
</organism>
<dbReference type="Proteomes" id="UP001356427">
    <property type="component" value="Unassembled WGS sequence"/>
</dbReference>
<dbReference type="EMBL" id="JAGTTL010000002">
    <property type="protein sequence ID" value="KAK6326492.1"/>
    <property type="molecule type" value="Genomic_DNA"/>
</dbReference>
<accession>A0AAN8MJA5</accession>
<keyword evidence="2" id="KW-1185">Reference proteome</keyword>
<protein>
    <submittedName>
        <fullName evidence="1">Uncharacterized protein</fullName>
    </submittedName>
</protein>
<evidence type="ECO:0000313" key="2">
    <source>
        <dbReference type="Proteomes" id="UP001356427"/>
    </source>
</evidence>